<dbReference type="EMBL" id="JAACFV010000035">
    <property type="protein sequence ID" value="KAF7510004.1"/>
    <property type="molecule type" value="Genomic_DNA"/>
</dbReference>
<comment type="caution">
    <text evidence="1">The sequence shown here is derived from an EMBL/GenBank/DDBJ whole genome shotgun (WGS) entry which is preliminary data.</text>
</comment>
<keyword evidence="2" id="KW-1185">Reference proteome</keyword>
<accession>A0A8H7AMB1</accession>
<evidence type="ECO:0000313" key="2">
    <source>
        <dbReference type="Proteomes" id="UP000606974"/>
    </source>
</evidence>
<dbReference type="Proteomes" id="UP000606974">
    <property type="component" value="Unassembled WGS sequence"/>
</dbReference>
<protein>
    <submittedName>
        <fullName evidence="1">Uncharacterized protein</fullName>
    </submittedName>
</protein>
<sequence>MKVHPAPPPPPKSTYSPLLKSLATQTITSPLGYISTGDTLSFYLAICHPRPTPRPKSHGRVKYDVSYVFASEAGWGSVGGVASQLRSALDPNTSNLAYNTRALATLLNRMPDKNCYELDSNIGLGKPGAVRRLQFGPVESLIYLMPRTRDGEIVVAICLMEEDMERLRADKEFARYGRYIG</sequence>
<organism evidence="1 2">
    <name type="scientific">Endocarpon pusillum</name>
    <dbReference type="NCBI Taxonomy" id="364733"/>
    <lineage>
        <taxon>Eukaryota</taxon>
        <taxon>Fungi</taxon>
        <taxon>Dikarya</taxon>
        <taxon>Ascomycota</taxon>
        <taxon>Pezizomycotina</taxon>
        <taxon>Eurotiomycetes</taxon>
        <taxon>Chaetothyriomycetidae</taxon>
        <taxon>Verrucariales</taxon>
        <taxon>Verrucariaceae</taxon>
        <taxon>Endocarpon</taxon>
    </lineage>
</organism>
<gene>
    <name evidence="1" type="ORF">GJ744_007318</name>
</gene>
<dbReference type="OrthoDB" id="1862401at2759"/>
<name>A0A8H7AMB1_9EURO</name>
<dbReference type="AlphaFoldDB" id="A0A8H7AMB1"/>
<reference evidence="1" key="1">
    <citation type="submission" date="2020-02" db="EMBL/GenBank/DDBJ databases">
        <authorList>
            <person name="Palmer J.M."/>
        </authorList>
    </citation>
    <scope>NUCLEOTIDE SEQUENCE</scope>
    <source>
        <strain evidence="1">EPUS1.4</strain>
        <tissue evidence="1">Thallus</tissue>
    </source>
</reference>
<evidence type="ECO:0000313" key="1">
    <source>
        <dbReference type="EMBL" id="KAF7510004.1"/>
    </source>
</evidence>
<proteinExistence type="predicted"/>
<dbReference type="Gene3D" id="3.30.559.10">
    <property type="entry name" value="Chloramphenicol acetyltransferase-like domain"/>
    <property type="match status" value="1"/>
</dbReference>
<dbReference type="InterPro" id="IPR023213">
    <property type="entry name" value="CAT-like_dom_sf"/>
</dbReference>